<evidence type="ECO:0000313" key="3">
    <source>
        <dbReference type="EMBL" id="GGG20356.1"/>
    </source>
</evidence>
<dbReference type="AlphaFoldDB" id="A0A917G3C5"/>
<dbReference type="SUPFAM" id="SSF51412">
    <property type="entry name" value="Inosine monophosphate dehydrogenase (IMPDH)"/>
    <property type="match status" value="1"/>
</dbReference>
<evidence type="ECO:0000259" key="2">
    <source>
        <dbReference type="Pfam" id="PF13556"/>
    </source>
</evidence>
<dbReference type="InterPro" id="IPR025736">
    <property type="entry name" value="PucR_C-HTH_dom"/>
</dbReference>
<dbReference type="RefSeq" id="WP_188546441.1">
    <property type="nucleotide sequence ID" value="NZ_BMCU01000004.1"/>
</dbReference>
<reference evidence="3" key="1">
    <citation type="journal article" date="2014" name="Int. J. Syst. Evol. Microbiol.">
        <title>Complete genome sequence of Corynebacterium casei LMG S-19264T (=DSM 44701T), isolated from a smear-ripened cheese.</title>
        <authorList>
            <consortium name="US DOE Joint Genome Institute (JGI-PGF)"/>
            <person name="Walter F."/>
            <person name="Albersmeier A."/>
            <person name="Kalinowski J."/>
            <person name="Ruckert C."/>
        </authorList>
    </citation>
    <scope>NUCLEOTIDE SEQUENCE</scope>
    <source>
        <strain evidence="3">CCM 7905</strain>
    </source>
</reference>
<dbReference type="InterPro" id="IPR051448">
    <property type="entry name" value="CdaR-like_regulators"/>
</dbReference>
<keyword evidence="4" id="KW-1185">Reference proteome</keyword>
<dbReference type="Pfam" id="PF07905">
    <property type="entry name" value="PucR"/>
    <property type="match status" value="1"/>
</dbReference>
<feature type="domain" description="Purine catabolism PurC-like" evidence="1">
    <location>
        <begin position="8"/>
        <end position="122"/>
    </location>
</feature>
<accession>A0A917G3C5</accession>
<proteinExistence type="predicted"/>
<dbReference type="EMBL" id="BMCU01000004">
    <property type="protein sequence ID" value="GGG20356.1"/>
    <property type="molecule type" value="Genomic_DNA"/>
</dbReference>
<evidence type="ECO:0000313" key="4">
    <source>
        <dbReference type="Proteomes" id="UP000654257"/>
    </source>
</evidence>
<reference evidence="3" key="2">
    <citation type="submission" date="2020-09" db="EMBL/GenBank/DDBJ databases">
        <authorList>
            <person name="Sun Q."/>
            <person name="Sedlacek I."/>
        </authorList>
    </citation>
    <scope>NUCLEOTIDE SEQUENCE</scope>
    <source>
        <strain evidence="3">CCM 7905</strain>
    </source>
</reference>
<organism evidence="3 4">
    <name type="scientific">Rhodococcoides trifolii</name>
    <dbReference type="NCBI Taxonomy" id="908250"/>
    <lineage>
        <taxon>Bacteria</taxon>
        <taxon>Bacillati</taxon>
        <taxon>Actinomycetota</taxon>
        <taxon>Actinomycetes</taxon>
        <taxon>Mycobacteriales</taxon>
        <taxon>Nocardiaceae</taxon>
        <taxon>Rhodococcoides</taxon>
    </lineage>
</organism>
<dbReference type="InterPro" id="IPR012914">
    <property type="entry name" value="PucR_dom"/>
</dbReference>
<evidence type="ECO:0000259" key="1">
    <source>
        <dbReference type="Pfam" id="PF07905"/>
    </source>
</evidence>
<gene>
    <name evidence="3" type="ORF">GCM10007304_37820</name>
</gene>
<dbReference type="PANTHER" id="PTHR33744">
    <property type="entry name" value="CARBOHYDRATE DIACID REGULATOR"/>
    <property type="match status" value="1"/>
</dbReference>
<name>A0A917G3C5_9NOCA</name>
<dbReference type="Pfam" id="PF13556">
    <property type="entry name" value="HTH_30"/>
    <property type="match status" value="1"/>
</dbReference>
<dbReference type="Gene3D" id="1.10.10.2840">
    <property type="entry name" value="PucR C-terminal helix-turn-helix domain"/>
    <property type="match status" value="1"/>
</dbReference>
<feature type="domain" description="PucR C-terminal helix-turn-helix" evidence="2">
    <location>
        <begin position="437"/>
        <end position="494"/>
    </location>
</feature>
<protein>
    <submittedName>
        <fullName evidence="3">Regulatory protein</fullName>
    </submittedName>
</protein>
<dbReference type="PANTHER" id="PTHR33744:SF1">
    <property type="entry name" value="DNA-BINDING TRANSCRIPTIONAL ACTIVATOR ADER"/>
    <property type="match status" value="1"/>
</dbReference>
<sequence>MSVRIPWLLQQRHLDLGLRAGRSGIDNPIQFAQATELLDPRPWLSGGELVLTTGLDLRRSAADYVDRLVDAKVSGIAFGTGLSHPEIPAELLARADETGLPVLEVPIATPFAAVTKAVMSRLAEQQYELVRRAADTQTRITRAALRGGSAAIVRELAVATRGSVAFVGRRTSNVHPPTDTALVDEARALVEQQGRAPGSMNVATPGRSLTVQPVNLAGTAHGVLAVSTPRPLEGVERVLLGHAVSLLTLELEKPLRLRDSQNRLGGLAFGLLLDGVLRPSQADGYLDDAMDDSGRLRVLIIDTPHADKVRRHLDLTLRDLARPLVARVDGSIASVLLRGSDTRADVDTWLGSLPVNQLRTVRAGLSGNHALDGIEDAALQSKSAVDMASAHAPIAEFGAAEGTTLLLSEPVRRALRAIAASTVAVLDEHDRTEGSFLVPSLRAYLEANGQWESAAASLNVHRHTLRSRIGRVETVLECDLSNALVRAELLLALHGGGQ</sequence>
<dbReference type="InterPro" id="IPR042070">
    <property type="entry name" value="PucR_C-HTH_sf"/>
</dbReference>
<dbReference type="Proteomes" id="UP000654257">
    <property type="component" value="Unassembled WGS sequence"/>
</dbReference>
<comment type="caution">
    <text evidence="3">The sequence shown here is derived from an EMBL/GenBank/DDBJ whole genome shotgun (WGS) entry which is preliminary data.</text>
</comment>